<feature type="chain" id="PRO_5036726302" description="Secreted protein" evidence="1">
    <location>
        <begin position="26"/>
        <end position="142"/>
    </location>
</feature>
<proteinExistence type="predicted"/>
<evidence type="ECO:0000313" key="2">
    <source>
        <dbReference type="EMBL" id="MBO2450842.1"/>
    </source>
</evidence>
<keyword evidence="3" id="KW-1185">Reference proteome</keyword>
<evidence type="ECO:0008006" key="4">
    <source>
        <dbReference type="Google" id="ProtNLM"/>
    </source>
</evidence>
<sequence length="142" mass="15672">MRLKITILLAGLMTALLVAPGTAHAEPPLPGCTSISGDWRNIDGQTRSVTRAAASTDCYSSYHGTAHLYGKCSPADCDWGTTRIDQQSDGSWTGQYVTGFATRHIWLKTSYFSGVRYLRVYVQSHYNDGRADTTFDDWMLPA</sequence>
<protein>
    <recommendedName>
        <fullName evidence="4">Secreted protein</fullName>
    </recommendedName>
</protein>
<comment type="caution">
    <text evidence="2">The sequence shown here is derived from an EMBL/GenBank/DDBJ whole genome shotgun (WGS) entry which is preliminary data.</text>
</comment>
<evidence type="ECO:0000256" key="1">
    <source>
        <dbReference type="SAM" id="SignalP"/>
    </source>
</evidence>
<keyword evidence="1" id="KW-0732">Signal</keyword>
<dbReference type="RefSeq" id="WP_208258720.1">
    <property type="nucleotide sequence ID" value="NZ_JAGEOJ010000011.1"/>
</dbReference>
<dbReference type="Proteomes" id="UP000669179">
    <property type="component" value="Unassembled WGS sequence"/>
</dbReference>
<dbReference type="EMBL" id="JAGEOJ010000011">
    <property type="protein sequence ID" value="MBO2450842.1"/>
    <property type="molecule type" value="Genomic_DNA"/>
</dbReference>
<evidence type="ECO:0000313" key="3">
    <source>
        <dbReference type="Proteomes" id="UP000669179"/>
    </source>
</evidence>
<feature type="signal peptide" evidence="1">
    <location>
        <begin position="1"/>
        <end position="25"/>
    </location>
</feature>
<name>A0A939PEP2_9ACTN</name>
<gene>
    <name evidence="2" type="ORF">J4573_27340</name>
</gene>
<dbReference type="AlphaFoldDB" id="A0A939PEP2"/>
<reference evidence="2" key="1">
    <citation type="submission" date="2021-03" db="EMBL/GenBank/DDBJ databases">
        <authorList>
            <person name="Kanchanasin P."/>
            <person name="Saeng-In P."/>
            <person name="Phongsopitanun W."/>
            <person name="Yuki M."/>
            <person name="Kudo T."/>
            <person name="Ohkuma M."/>
            <person name="Tanasupawat S."/>
        </authorList>
    </citation>
    <scope>NUCLEOTIDE SEQUENCE</scope>
    <source>
        <strain evidence="2">GKU 128</strain>
    </source>
</reference>
<organism evidence="2 3">
    <name type="scientific">Actinomadura barringtoniae</name>
    <dbReference type="NCBI Taxonomy" id="1427535"/>
    <lineage>
        <taxon>Bacteria</taxon>
        <taxon>Bacillati</taxon>
        <taxon>Actinomycetota</taxon>
        <taxon>Actinomycetes</taxon>
        <taxon>Streptosporangiales</taxon>
        <taxon>Thermomonosporaceae</taxon>
        <taxon>Actinomadura</taxon>
    </lineage>
</organism>
<accession>A0A939PEP2</accession>